<dbReference type="EMBL" id="FOFV01000033">
    <property type="protein sequence ID" value="SES44426.1"/>
    <property type="molecule type" value="Genomic_DNA"/>
</dbReference>
<keyword evidence="2" id="KW-1185">Reference proteome</keyword>
<accession>A0A1H9XE09</accession>
<dbReference type="Proteomes" id="UP000199503">
    <property type="component" value="Unassembled WGS sequence"/>
</dbReference>
<evidence type="ECO:0000313" key="1">
    <source>
        <dbReference type="EMBL" id="SES44426.1"/>
    </source>
</evidence>
<sequence length="46" mass="4824">MVVPAAVAKVIRVRVSGEVDASTVDLLVSSSAAVRRSLAMLDLLRT</sequence>
<dbReference type="AlphaFoldDB" id="A0A1H9XE09"/>
<evidence type="ECO:0000313" key="2">
    <source>
        <dbReference type="Proteomes" id="UP000199503"/>
    </source>
</evidence>
<proteinExistence type="predicted"/>
<gene>
    <name evidence="1" type="ORF">SAMN04488000_13333</name>
</gene>
<name>A0A1H9XE09_9PSEU</name>
<reference evidence="2" key="1">
    <citation type="submission" date="2016-10" db="EMBL/GenBank/DDBJ databases">
        <authorList>
            <person name="Varghese N."/>
            <person name="Submissions S."/>
        </authorList>
    </citation>
    <scope>NUCLEOTIDE SEQUENCE [LARGE SCALE GENOMIC DNA]</scope>
    <source>
        <strain evidence="2">DSM 44437</strain>
    </source>
</reference>
<protein>
    <submittedName>
        <fullName evidence="1">Uncharacterized protein</fullName>
    </submittedName>
</protein>
<organism evidence="1 2">
    <name type="scientific">Lentzea albida</name>
    <dbReference type="NCBI Taxonomy" id="65499"/>
    <lineage>
        <taxon>Bacteria</taxon>
        <taxon>Bacillati</taxon>
        <taxon>Actinomycetota</taxon>
        <taxon>Actinomycetes</taxon>
        <taxon>Pseudonocardiales</taxon>
        <taxon>Pseudonocardiaceae</taxon>
        <taxon>Lentzea</taxon>
    </lineage>
</organism>
<dbReference type="STRING" id="65499.SAMN04488000_13333"/>